<dbReference type="InterPro" id="IPR009016">
    <property type="entry name" value="Fe_hydrogenase"/>
</dbReference>
<dbReference type="PROSITE" id="PS00198">
    <property type="entry name" value="4FE4S_FER_1"/>
    <property type="match status" value="1"/>
</dbReference>
<evidence type="ECO:0000256" key="6">
    <source>
        <dbReference type="ARBA" id="ARBA00029447"/>
    </source>
</evidence>
<evidence type="ECO:0000313" key="12">
    <source>
        <dbReference type="EMBL" id="MBM7556475.1"/>
    </source>
</evidence>
<proteinExistence type="inferred from homology"/>
<comment type="caution">
    <text evidence="12">The sequence shown here is derived from an EMBL/GenBank/DDBJ whole genome shotgun (WGS) entry which is preliminary data.</text>
</comment>
<feature type="coiled-coil region" evidence="8">
    <location>
        <begin position="683"/>
        <end position="710"/>
    </location>
</feature>
<evidence type="ECO:0000256" key="5">
    <source>
        <dbReference type="ARBA" id="ARBA00023014"/>
    </source>
</evidence>
<dbReference type="PANTHER" id="PTHR43531">
    <property type="entry name" value="PROTEIN ICFG"/>
    <property type="match status" value="1"/>
</dbReference>
<dbReference type="Gene3D" id="3.30.70.20">
    <property type="match status" value="1"/>
</dbReference>
<dbReference type="RefSeq" id="WP_204701249.1">
    <property type="nucleotide sequence ID" value="NZ_JAFBDQ010000005.1"/>
</dbReference>
<feature type="domain" description="4Fe-4S ferredoxin-type" evidence="10">
    <location>
        <begin position="4"/>
        <end position="33"/>
    </location>
</feature>
<evidence type="ECO:0000256" key="1">
    <source>
        <dbReference type="ARBA" id="ARBA00022485"/>
    </source>
</evidence>
<reference evidence="12" key="1">
    <citation type="submission" date="2021-01" db="EMBL/GenBank/DDBJ databases">
        <title>Genomic Encyclopedia of Type Strains, Phase IV (KMG-IV): sequencing the most valuable type-strain genomes for metagenomic binning, comparative biology and taxonomic classification.</title>
        <authorList>
            <person name="Goeker M."/>
        </authorList>
    </citation>
    <scope>NUCLEOTIDE SEQUENCE</scope>
    <source>
        <strain evidence="12">DSM 23230</strain>
    </source>
</reference>
<dbReference type="GO" id="GO:0005886">
    <property type="term" value="C:plasma membrane"/>
    <property type="evidence" value="ECO:0007669"/>
    <property type="project" value="TreeGrafter"/>
</dbReference>
<organism evidence="12 13">
    <name type="scientific">Halanaerobacter jeridensis</name>
    <dbReference type="NCBI Taxonomy" id="706427"/>
    <lineage>
        <taxon>Bacteria</taxon>
        <taxon>Bacillati</taxon>
        <taxon>Bacillota</taxon>
        <taxon>Clostridia</taxon>
        <taxon>Halanaerobiales</taxon>
        <taxon>Halobacteroidaceae</taxon>
        <taxon>Halanaerobacter</taxon>
    </lineage>
</organism>
<dbReference type="SUPFAM" id="SSF58104">
    <property type="entry name" value="Methyl-accepting chemotaxis protein (MCP) signaling domain"/>
    <property type="match status" value="1"/>
</dbReference>
<dbReference type="Gene3D" id="3.40.950.10">
    <property type="entry name" value="Fe-only Hydrogenase (Larger Subunit), Chain L, domain 3"/>
    <property type="match status" value="1"/>
</dbReference>
<dbReference type="Gene3D" id="3.40.50.1780">
    <property type="match status" value="1"/>
</dbReference>
<dbReference type="PROSITE" id="PS50111">
    <property type="entry name" value="CHEMOTAXIS_TRANSDUC_2"/>
    <property type="match status" value="1"/>
</dbReference>
<gene>
    <name evidence="12" type="ORF">JOC47_001318</name>
</gene>
<evidence type="ECO:0000259" key="10">
    <source>
        <dbReference type="PROSITE" id="PS51379"/>
    </source>
</evidence>
<keyword evidence="3" id="KW-0479">Metal-binding</keyword>
<dbReference type="Pfam" id="PF13237">
    <property type="entry name" value="Fer4_10"/>
    <property type="match status" value="1"/>
</dbReference>
<dbReference type="InterPro" id="IPR017896">
    <property type="entry name" value="4Fe4S_Fe-S-bd"/>
</dbReference>
<accession>A0A939BMH2</accession>
<evidence type="ECO:0000256" key="7">
    <source>
        <dbReference type="PROSITE-ProRule" id="PRU00284"/>
    </source>
</evidence>
<dbReference type="Gene3D" id="1.10.287.950">
    <property type="entry name" value="Methyl-accepting chemotaxis protein"/>
    <property type="match status" value="1"/>
</dbReference>
<dbReference type="PROSITE" id="PS51379">
    <property type="entry name" value="4FE4S_FER_2"/>
    <property type="match status" value="2"/>
</dbReference>
<dbReference type="PROSITE" id="PS51656">
    <property type="entry name" value="4FE4S"/>
    <property type="match status" value="1"/>
</dbReference>
<keyword evidence="2" id="KW-0145">Chemotaxis</keyword>
<feature type="domain" description="4Fe-4S" evidence="11">
    <location>
        <begin position="381"/>
        <end position="443"/>
    </location>
</feature>
<evidence type="ECO:0000256" key="3">
    <source>
        <dbReference type="ARBA" id="ARBA00022723"/>
    </source>
</evidence>
<dbReference type="GO" id="GO:0007165">
    <property type="term" value="P:signal transduction"/>
    <property type="evidence" value="ECO:0007669"/>
    <property type="project" value="UniProtKB-KW"/>
</dbReference>
<keyword evidence="1" id="KW-0004">4Fe-4S</keyword>
<dbReference type="GO" id="GO:0004888">
    <property type="term" value="F:transmembrane signaling receptor activity"/>
    <property type="evidence" value="ECO:0007669"/>
    <property type="project" value="InterPro"/>
</dbReference>
<keyword evidence="7" id="KW-0807">Transducer</keyword>
<dbReference type="PRINTS" id="PR00260">
    <property type="entry name" value="CHEMTRNSDUCR"/>
</dbReference>
<dbReference type="InterPro" id="IPR004108">
    <property type="entry name" value="Fe_hydrogenase_lsu_C"/>
</dbReference>
<evidence type="ECO:0000259" key="11">
    <source>
        <dbReference type="PROSITE" id="PS51656"/>
    </source>
</evidence>
<evidence type="ECO:0000259" key="9">
    <source>
        <dbReference type="PROSITE" id="PS50111"/>
    </source>
</evidence>
<feature type="domain" description="4Fe-4S ferredoxin-type" evidence="10">
    <location>
        <begin position="34"/>
        <end position="63"/>
    </location>
</feature>
<dbReference type="GO" id="GO:0046872">
    <property type="term" value="F:metal ion binding"/>
    <property type="evidence" value="ECO:0007669"/>
    <property type="project" value="UniProtKB-KW"/>
</dbReference>
<evidence type="ECO:0000256" key="8">
    <source>
        <dbReference type="SAM" id="Coils"/>
    </source>
</evidence>
<dbReference type="EMBL" id="JAFBDQ010000005">
    <property type="protein sequence ID" value="MBM7556475.1"/>
    <property type="molecule type" value="Genomic_DNA"/>
</dbReference>
<dbReference type="InterPro" id="IPR051310">
    <property type="entry name" value="MCP_chemotaxis"/>
</dbReference>
<evidence type="ECO:0000256" key="4">
    <source>
        <dbReference type="ARBA" id="ARBA00023004"/>
    </source>
</evidence>
<dbReference type="Proteomes" id="UP000774000">
    <property type="component" value="Unassembled WGS sequence"/>
</dbReference>
<keyword evidence="4" id="KW-0408">Iron</keyword>
<dbReference type="SMART" id="SM00283">
    <property type="entry name" value="MA"/>
    <property type="match status" value="1"/>
</dbReference>
<dbReference type="SUPFAM" id="SSF53920">
    <property type="entry name" value="Fe-only hydrogenase"/>
    <property type="match status" value="1"/>
</dbReference>
<dbReference type="InterPro" id="IPR004089">
    <property type="entry name" value="MCPsignal_dom"/>
</dbReference>
<sequence>MLSKLVKVNPEKCINCQRCIAVCPVKFCNDGSSDYVEINDDMCIGCGACIEACNHDARTGIDDWKQVKKMLLEENEDLVAVVDPAVVADFPNNYLRINGCLDDLGVAAVFDAAFGAELMIKSYSEYIKNESPTCIISQQCPTIINYLEIYQPQLLDYLAPVDSPTIHTIKMIKHFYPQYQAHEVVVVSPCLSKKRELEETGVGDYNVTFKSIKEHFKNSSQTLFQYSEEDYTTPDPERGVLVSKPGGLLEVAQRDLEEVENSRRQIAAVKEVYDYLAELEESIEHGFNPLLIDCLSCGLGCNGGPGAVSSDKSRDELEFAVNQRSQKMKEKYKNNEGSLTSFFNNNSLAKEVKQKWKSGLYTREYKDLSAKNNINYPNEENLESIFQSLGKKSEKSRYINCSSCGYFNCHDFAVAVYNGLNKKINCRVYAQELIDQQLNELTETLNNLSSYGQQIEKINKQFSNLFEIIENIKAGDKETVIAVEEIAKAIHEIAEGVENLAQRAEDISTNGKKTFALVKETDKKIQSGTELVDQAAVAMEELEGSVSKVEEITDKIMALAQQTNLLSLDGAIELANSNQGFGAIADDIKDLADESMVLAKEAKEIMVEVKGVANESIKSMMPQDESNENIYDIFQEIKSSSAEMRDRMKQVHNATESQVAATEQISASVEEISASSTEFSSQAEELYNHIKKLKKVIEDMTKNNQQLYNDFKIESFAAEGLLQEIE</sequence>
<dbReference type="Gene3D" id="1.10.15.40">
    <property type="entry name" value="Electron transport complex subunit B, putative Fe-S cluster"/>
    <property type="match status" value="1"/>
</dbReference>
<feature type="domain" description="Methyl-accepting transducer" evidence="9">
    <location>
        <begin position="454"/>
        <end position="680"/>
    </location>
</feature>
<dbReference type="GO" id="GO:0006935">
    <property type="term" value="P:chemotaxis"/>
    <property type="evidence" value="ECO:0007669"/>
    <property type="project" value="UniProtKB-KW"/>
</dbReference>
<dbReference type="InterPro" id="IPR017900">
    <property type="entry name" value="4Fe4S_Fe_S_CS"/>
</dbReference>
<dbReference type="Pfam" id="PF02906">
    <property type="entry name" value="Fe_hyd_lg_C"/>
    <property type="match status" value="1"/>
</dbReference>
<dbReference type="AlphaFoldDB" id="A0A939BMH2"/>
<dbReference type="PANTHER" id="PTHR43531:SF11">
    <property type="entry name" value="METHYL-ACCEPTING CHEMOTAXIS PROTEIN 3"/>
    <property type="match status" value="1"/>
</dbReference>
<keyword evidence="13" id="KW-1185">Reference proteome</keyword>
<protein>
    <submittedName>
        <fullName evidence="12">Methyl-accepting chemotaxis protein/iron only hydrogenase large subunit-like protein</fullName>
    </submittedName>
</protein>
<dbReference type="InterPro" id="IPR007202">
    <property type="entry name" value="4Fe-4S_dom"/>
</dbReference>
<dbReference type="InterPro" id="IPR004090">
    <property type="entry name" value="Chemotax_Me-accpt_rcpt"/>
</dbReference>
<evidence type="ECO:0000256" key="2">
    <source>
        <dbReference type="ARBA" id="ARBA00022500"/>
    </source>
</evidence>
<dbReference type="SUPFAM" id="SSF54862">
    <property type="entry name" value="4Fe-4S ferredoxins"/>
    <property type="match status" value="1"/>
</dbReference>
<dbReference type="GO" id="GO:0051539">
    <property type="term" value="F:4 iron, 4 sulfur cluster binding"/>
    <property type="evidence" value="ECO:0007669"/>
    <property type="project" value="UniProtKB-KW"/>
</dbReference>
<keyword evidence="8" id="KW-0175">Coiled coil</keyword>
<evidence type="ECO:0000313" key="13">
    <source>
        <dbReference type="Proteomes" id="UP000774000"/>
    </source>
</evidence>
<dbReference type="Pfam" id="PF00015">
    <property type="entry name" value="MCPsignal"/>
    <property type="match status" value="1"/>
</dbReference>
<name>A0A939BMH2_9FIRM</name>
<keyword evidence="5" id="KW-0411">Iron-sulfur</keyword>
<comment type="similarity">
    <text evidence="6">Belongs to the methyl-accepting chemotaxis (MCP) protein family.</text>
</comment>